<sequence length="278" mass="31101">MSDTEGRVFNIQKFSIHDGPGIRTVVFLKGCPLACSWCSNPNSRKLRPLMIRDANDPNVFLEDSREYRADEVVRICLQDLPFYEESGGGVTLSGGEPLVQHRFATTLLKRLQAEGVHTAIETTGYVANAIFTKALQHCNLVIMDVKHFDKDRHKRWTGVANDLPLSNLALAIQAGVPVWARIPVIPGVNDAVEDAPTFAAHLLRHGVTEVQLLPFHQYGERKYELLGWDYDFDGVRNLHEEDVEPFRQELIAHGVAASFEPPESATTARHDHPCDRAS</sequence>
<comment type="similarity">
    <text evidence="2">Belongs to the organic radical-activating enzymes family.</text>
</comment>
<dbReference type="InterPro" id="IPR013785">
    <property type="entry name" value="Aldolase_TIM"/>
</dbReference>
<dbReference type="PROSITE" id="PS51918">
    <property type="entry name" value="RADICAL_SAM"/>
    <property type="match status" value="1"/>
</dbReference>
<evidence type="ECO:0000256" key="2">
    <source>
        <dbReference type="ARBA" id="ARBA00009777"/>
    </source>
</evidence>
<reference evidence="10 11" key="1">
    <citation type="submission" date="2018-11" db="EMBL/GenBank/DDBJ databases">
        <title>Genomes From Bacteria Associated with the Canine Oral Cavity: a Test Case for Automated Genome-Based Taxonomic Assignment.</title>
        <authorList>
            <person name="Coil D.A."/>
            <person name="Jospin G."/>
            <person name="Darling A.E."/>
            <person name="Wallis C."/>
            <person name="Davis I.J."/>
            <person name="Harris S."/>
            <person name="Eisen J.A."/>
            <person name="Holcombe L.J."/>
            <person name="O'Flynn C."/>
        </authorList>
    </citation>
    <scope>NUCLEOTIDE SEQUENCE [LARGE SCALE GENOMIC DNA]</scope>
    <source>
        <strain evidence="10 11">OH887_COT-365</strain>
    </source>
</reference>
<evidence type="ECO:0000256" key="5">
    <source>
        <dbReference type="ARBA" id="ARBA00022723"/>
    </source>
</evidence>
<accession>A0A3P1T8I2</accession>
<dbReference type="NCBIfam" id="TIGR02494">
    <property type="entry name" value="PFLE_PFLC"/>
    <property type="match status" value="1"/>
</dbReference>
<dbReference type="InterPro" id="IPR058240">
    <property type="entry name" value="rSAM_sf"/>
</dbReference>
<dbReference type="AlphaFoldDB" id="A0A3P1T8I2"/>
<evidence type="ECO:0000256" key="7">
    <source>
        <dbReference type="ARBA" id="ARBA00023004"/>
    </source>
</evidence>
<dbReference type="GO" id="GO:0016491">
    <property type="term" value="F:oxidoreductase activity"/>
    <property type="evidence" value="ECO:0007669"/>
    <property type="project" value="UniProtKB-KW"/>
</dbReference>
<dbReference type="PIRSF" id="PIRSF000371">
    <property type="entry name" value="PFL_act_enz"/>
    <property type="match status" value="1"/>
</dbReference>
<dbReference type="GO" id="GO:0046872">
    <property type="term" value="F:metal ion binding"/>
    <property type="evidence" value="ECO:0007669"/>
    <property type="project" value="UniProtKB-KW"/>
</dbReference>
<dbReference type="InterPro" id="IPR007197">
    <property type="entry name" value="rSAM"/>
</dbReference>
<dbReference type="SUPFAM" id="SSF102114">
    <property type="entry name" value="Radical SAM enzymes"/>
    <property type="match status" value="1"/>
</dbReference>
<dbReference type="GO" id="GO:0051539">
    <property type="term" value="F:4 iron, 4 sulfur cluster binding"/>
    <property type="evidence" value="ECO:0007669"/>
    <property type="project" value="UniProtKB-KW"/>
</dbReference>
<dbReference type="SFLD" id="SFLDS00029">
    <property type="entry name" value="Radical_SAM"/>
    <property type="match status" value="1"/>
</dbReference>
<evidence type="ECO:0000259" key="9">
    <source>
        <dbReference type="PROSITE" id="PS51918"/>
    </source>
</evidence>
<keyword evidence="4" id="KW-0949">S-adenosyl-L-methionine</keyword>
<dbReference type="CDD" id="cd01335">
    <property type="entry name" value="Radical_SAM"/>
    <property type="match status" value="1"/>
</dbReference>
<evidence type="ECO:0000256" key="6">
    <source>
        <dbReference type="ARBA" id="ARBA00023002"/>
    </source>
</evidence>
<gene>
    <name evidence="10" type="ORF">EII34_09395</name>
</gene>
<dbReference type="Pfam" id="PF04055">
    <property type="entry name" value="Radical_SAM"/>
    <property type="match status" value="1"/>
</dbReference>
<dbReference type="PANTHER" id="PTHR30352:SF4">
    <property type="entry name" value="PYRUVATE FORMATE-LYASE 2-ACTIVATING ENZYME"/>
    <property type="match status" value="1"/>
</dbReference>
<evidence type="ECO:0000256" key="8">
    <source>
        <dbReference type="ARBA" id="ARBA00023014"/>
    </source>
</evidence>
<keyword evidence="3" id="KW-0004">4Fe-4S</keyword>
<name>A0A3P1T8I2_9ACTN</name>
<proteinExistence type="inferred from homology"/>
<dbReference type="PROSITE" id="PS01087">
    <property type="entry name" value="RADICAL_ACTIVATING"/>
    <property type="match status" value="1"/>
</dbReference>
<evidence type="ECO:0000313" key="11">
    <source>
        <dbReference type="Proteomes" id="UP000280819"/>
    </source>
</evidence>
<dbReference type="Proteomes" id="UP000280819">
    <property type="component" value="Unassembled WGS sequence"/>
</dbReference>
<dbReference type="InterPro" id="IPR034457">
    <property type="entry name" value="Organic_radical-activating"/>
</dbReference>
<comment type="caution">
    <text evidence="10">The sequence shown here is derived from an EMBL/GenBank/DDBJ whole genome shotgun (WGS) entry which is preliminary data.</text>
</comment>
<organism evidence="10 11">
    <name type="scientific">Arachnia propionica</name>
    <dbReference type="NCBI Taxonomy" id="1750"/>
    <lineage>
        <taxon>Bacteria</taxon>
        <taxon>Bacillati</taxon>
        <taxon>Actinomycetota</taxon>
        <taxon>Actinomycetes</taxon>
        <taxon>Propionibacteriales</taxon>
        <taxon>Propionibacteriaceae</taxon>
        <taxon>Arachnia</taxon>
    </lineage>
</organism>
<evidence type="ECO:0000313" key="10">
    <source>
        <dbReference type="EMBL" id="RRD04743.1"/>
    </source>
</evidence>
<dbReference type="PANTHER" id="PTHR30352">
    <property type="entry name" value="PYRUVATE FORMATE-LYASE-ACTIVATING ENZYME"/>
    <property type="match status" value="1"/>
</dbReference>
<feature type="domain" description="Radical SAM core" evidence="9">
    <location>
        <begin position="17"/>
        <end position="252"/>
    </location>
</feature>
<dbReference type="InterPro" id="IPR001989">
    <property type="entry name" value="Radical_activat_CS"/>
</dbReference>
<dbReference type="RefSeq" id="WP_124844895.1">
    <property type="nucleotide sequence ID" value="NZ_RQZG01000009.1"/>
</dbReference>
<keyword evidence="5" id="KW-0479">Metal-binding</keyword>
<keyword evidence="7" id="KW-0408">Iron</keyword>
<dbReference type="InterPro" id="IPR012839">
    <property type="entry name" value="Organic_radical_activase"/>
</dbReference>
<dbReference type="EMBL" id="RQZG01000009">
    <property type="protein sequence ID" value="RRD04743.1"/>
    <property type="molecule type" value="Genomic_DNA"/>
</dbReference>
<keyword evidence="8" id="KW-0411">Iron-sulfur</keyword>
<dbReference type="SFLD" id="SFLDG01066">
    <property type="entry name" value="organic_radical-activating_enz"/>
    <property type="match status" value="1"/>
</dbReference>
<comment type="cofactor">
    <cofactor evidence="1">
        <name>[4Fe-4S] cluster</name>
        <dbReference type="ChEBI" id="CHEBI:49883"/>
    </cofactor>
</comment>
<keyword evidence="6" id="KW-0560">Oxidoreductase</keyword>
<dbReference type="Gene3D" id="3.20.20.70">
    <property type="entry name" value="Aldolase class I"/>
    <property type="match status" value="1"/>
</dbReference>
<protein>
    <submittedName>
        <fullName evidence="10">Glycyl-radical enzyme activating protein</fullName>
    </submittedName>
</protein>
<dbReference type="OrthoDB" id="9782387at2"/>
<evidence type="ECO:0000256" key="4">
    <source>
        <dbReference type="ARBA" id="ARBA00022691"/>
    </source>
</evidence>
<evidence type="ECO:0000256" key="3">
    <source>
        <dbReference type="ARBA" id="ARBA00022485"/>
    </source>
</evidence>
<evidence type="ECO:0000256" key="1">
    <source>
        <dbReference type="ARBA" id="ARBA00001966"/>
    </source>
</evidence>